<evidence type="ECO:0008006" key="4">
    <source>
        <dbReference type="Google" id="ProtNLM"/>
    </source>
</evidence>
<dbReference type="EMBL" id="JACHGN010000029">
    <property type="protein sequence ID" value="MBB5139340.1"/>
    <property type="molecule type" value="Genomic_DNA"/>
</dbReference>
<reference evidence="2 3" key="1">
    <citation type="submission" date="2020-08" db="EMBL/GenBank/DDBJ databases">
        <title>Genomic Encyclopedia of Type Strains, Phase IV (KMG-IV): sequencing the most valuable type-strain genomes for metagenomic binning, comparative biology and taxonomic classification.</title>
        <authorList>
            <person name="Goeker M."/>
        </authorList>
    </citation>
    <scope>NUCLEOTIDE SEQUENCE [LARGE SCALE GENOMIC DNA]</scope>
    <source>
        <strain evidence="2 3">DSM 45615</strain>
    </source>
</reference>
<accession>A0A840PNQ9</accession>
<gene>
    <name evidence="2" type="ORF">HNP84_009103</name>
</gene>
<dbReference type="Pfam" id="PF13578">
    <property type="entry name" value="Methyltransf_24"/>
    <property type="match status" value="1"/>
</dbReference>
<evidence type="ECO:0000313" key="2">
    <source>
        <dbReference type="EMBL" id="MBB5139340.1"/>
    </source>
</evidence>
<evidence type="ECO:0000313" key="3">
    <source>
        <dbReference type="Proteomes" id="UP000578449"/>
    </source>
</evidence>
<evidence type="ECO:0000256" key="1">
    <source>
        <dbReference type="SAM" id="MobiDB-lite"/>
    </source>
</evidence>
<dbReference type="SUPFAM" id="SSF53335">
    <property type="entry name" value="S-adenosyl-L-methionine-dependent methyltransferases"/>
    <property type="match status" value="1"/>
</dbReference>
<feature type="compositionally biased region" description="Basic and acidic residues" evidence="1">
    <location>
        <begin position="228"/>
        <end position="239"/>
    </location>
</feature>
<feature type="region of interest" description="Disordered" evidence="1">
    <location>
        <begin position="227"/>
        <end position="256"/>
    </location>
</feature>
<protein>
    <recommendedName>
        <fullName evidence="4">Class I SAM-dependent methyltransferase</fullName>
    </recommendedName>
</protein>
<comment type="caution">
    <text evidence="2">The sequence shown here is derived from an EMBL/GenBank/DDBJ whole genome shotgun (WGS) entry which is preliminary data.</text>
</comment>
<proteinExistence type="predicted"/>
<dbReference type="AlphaFoldDB" id="A0A840PNQ9"/>
<dbReference type="InterPro" id="IPR029063">
    <property type="entry name" value="SAM-dependent_MTases_sf"/>
</dbReference>
<sequence>MSAVPPAPWTLDSIPGTLPATDMRVFDWLLSYQSRFYTAGDLLELGAHLGRSAVLMARHLREEERFTVCDLFPAEPGAQPVRGLFETNYLAFHEALPVIVEGPSSAIRDHVKPASCRFVHIDASKRYEDVTEDLTSARDLIVPDGIVAVDGYRDEDAPGVAAAVWEACSARGLRPICLTPQKFYGTWGDPGPVQEQLAAWLAERADEWATSEERVCGHRVLRVAPRADAGEEERRDTKPLPEIVPGAPAWTSKRTGRKGRRVRRMLKLLFPSRMRKLR</sequence>
<organism evidence="2 3">
    <name type="scientific">Thermocatellispora tengchongensis</name>
    <dbReference type="NCBI Taxonomy" id="1073253"/>
    <lineage>
        <taxon>Bacteria</taxon>
        <taxon>Bacillati</taxon>
        <taxon>Actinomycetota</taxon>
        <taxon>Actinomycetes</taxon>
        <taxon>Streptosporangiales</taxon>
        <taxon>Streptosporangiaceae</taxon>
        <taxon>Thermocatellispora</taxon>
    </lineage>
</organism>
<dbReference type="Gene3D" id="3.40.50.150">
    <property type="entry name" value="Vaccinia Virus protein VP39"/>
    <property type="match status" value="1"/>
</dbReference>
<keyword evidence="3" id="KW-1185">Reference proteome</keyword>
<dbReference type="Proteomes" id="UP000578449">
    <property type="component" value="Unassembled WGS sequence"/>
</dbReference>
<name>A0A840PNQ9_9ACTN</name>